<accession>A0A2T6BWN1</accession>
<dbReference type="Proteomes" id="UP000244090">
    <property type="component" value="Unassembled WGS sequence"/>
</dbReference>
<dbReference type="AlphaFoldDB" id="A0A2T6BWN1"/>
<keyword evidence="3" id="KW-1185">Reference proteome</keyword>
<name>A0A2T6BWN1_9FLAO</name>
<feature type="region of interest" description="Disordered" evidence="1">
    <location>
        <begin position="221"/>
        <end position="255"/>
    </location>
</feature>
<dbReference type="RefSeq" id="WP_146169822.1">
    <property type="nucleotide sequence ID" value="NZ_QBKT01000006.1"/>
</dbReference>
<organism evidence="2 3">
    <name type="scientific">Kordia periserrulae</name>
    <dbReference type="NCBI Taxonomy" id="701523"/>
    <lineage>
        <taxon>Bacteria</taxon>
        <taxon>Pseudomonadati</taxon>
        <taxon>Bacteroidota</taxon>
        <taxon>Flavobacteriia</taxon>
        <taxon>Flavobacteriales</taxon>
        <taxon>Flavobacteriaceae</taxon>
        <taxon>Kordia</taxon>
    </lineage>
</organism>
<dbReference type="OrthoDB" id="1450227at2"/>
<evidence type="ECO:0000256" key="1">
    <source>
        <dbReference type="SAM" id="MobiDB-lite"/>
    </source>
</evidence>
<protein>
    <submittedName>
        <fullName evidence="2">Uncharacterized protein</fullName>
    </submittedName>
</protein>
<sequence>MYIYDFIEGVMLKIRRFVIILIVISISNSFLNCQSDKEISFEYQGVSKVRRISLNDFRNHVGEKNYFSINTYFDITRQKNSNENFRILVDNIVMIQKENKTFYTFQIEKQTSENEFYNLVLTVDNQQQVTKSEVLKYVRESSSSNDSYFEGTVQAVSDFTIHHDDLISQKANNDCIVSAYGVWECSFGNTGDDHAPGMCNGTSSHYTIHVIYEPCPTTPELVDVDSGAGNTSDDSGTSGGGATNPNDDDNTTETVPLDDETALDRIIECMNGAYNIGGNNVTMPQSLLDSLTSRSANSFCLNKLDNFLNTEGCGNQEKLFGIEAARACLKGEEVNYEHRIIIDSTMMEHPCHAKIIKSTFNSSAAIVQLVKNAFNDDTKFTYRIKATAFPAANSNESAFTDPFPTCTQGNCTVKTEFNKAYFVTSSDLIIARNAIHESVHAVLAYLFQTGLLQTQSSDPDFTELVVAYTTLQASSQADSQQSGQDLNNIQHEFMTGLIDVLALALKSYGDSKGYILPLSYYKKLTWASSSMIETPNFENEFSYFQRLEIIAIGLAELQGTSQTYLINQNDEVTIPPNGVIPNTTEPCN</sequence>
<proteinExistence type="predicted"/>
<comment type="caution">
    <text evidence="2">The sequence shown here is derived from an EMBL/GenBank/DDBJ whole genome shotgun (WGS) entry which is preliminary data.</text>
</comment>
<evidence type="ECO:0000313" key="3">
    <source>
        <dbReference type="Proteomes" id="UP000244090"/>
    </source>
</evidence>
<feature type="compositionally biased region" description="Low complexity" evidence="1">
    <location>
        <begin position="225"/>
        <end position="236"/>
    </location>
</feature>
<evidence type="ECO:0000313" key="2">
    <source>
        <dbReference type="EMBL" id="PTX60485.1"/>
    </source>
</evidence>
<reference evidence="2 3" key="1">
    <citation type="submission" date="2018-04" db="EMBL/GenBank/DDBJ databases">
        <title>Genomic Encyclopedia of Archaeal and Bacterial Type Strains, Phase II (KMG-II): from individual species to whole genera.</title>
        <authorList>
            <person name="Goeker M."/>
        </authorList>
    </citation>
    <scope>NUCLEOTIDE SEQUENCE [LARGE SCALE GENOMIC DNA]</scope>
    <source>
        <strain evidence="2 3">DSM 25731</strain>
    </source>
</reference>
<gene>
    <name evidence="2" type="ORF">C8N46_106129</name>
</gene>
<feature type="compositionally biased region" description="Acidic residues" evidence="1">
    <location>
        <begin position="246"/>
        <end position="255"/>
    </location>
</feature>
<dbReference type="EMBL" id="QBKT01000006">
    <property type="protein sequence ID" value="PTX60485.1"/>
    <property type="molecule type" value="Genomic_DNA"/>
</dbReference>